<reference evidence="5" key="1">
    <citation type="journal article" date="2019" name="Int. J. Syst. Evol. Microbiol.">
        <title>The Global Catalogue of Microorganisms (GCM) 10K type strain sequencing project: providing services to taxonomists for standard genome sequencing and annotation.</title>
        <authorList>
            <consortium name="The Broad Institute Genomics Platform"/>
            <consortium name="The Broad Institute Genome Sequencing Center for Infectious Disease"/>
            <person name="Wu L."/>
            <person name="Ma J."/>
        </authorList>
    </citation>
    <scope>NUCLEOTIDE SEQUENCE [LARGE SCALE GENOMIC DNA]</scope>
    <source>
        <strain evidence="5">KACC 11904</strain>
    </source>
</reference>
<keyword evidence="2 4" id="KW-0378">Hydrolase</keyword>
<gene>
    <name evidence="4" type="ORF">ACFPOG_27660</name>
</gene>
<dbReference type="SFLD" id="SFLDG01129">
    <property type="entry name" value="C1.5:_HAD__Beta-PGM__Phosphata"/>
    <property type="match status" value="1"/>
</dbReference>
<keyword evidence="3" id="KW-0460">Magnesium</keyword>
<dbReference type="SUPFAM" id="SSF56784">
    <property type="entry name" value="HAD-like"/>
    <property type="match status" value="1"/>
</dbReference>
<dbReference type="NCBIfam" id="TIGR01509">
    <property type="entry name" value="HAD-SF-IA-v3"/>
    <property type="match status" value="1"/>
</dbReference>
<comment type="caution">
    <text evidence="4">The sequence shown here is derived from an EMBL/GenBank/DDBJ whole genome shotgun (WGS) entry which is preliminary data.</text>
</comment>
<organism evidence="4 5">
    <name type="scientific">Paenibacillus aestuarii</name>
    <dbReference type="NCBI Taxonomy" id="516965"/>
    <lineage>
        <taxon>Bacteria</taxon>
        <taxon>Bacillati</taxon>
        <taxon>Bacillota</taxon>
        <taxon>Bacilli</taxon>
        <taxon>Bacillales</taxon>
        <taxon>Paenibacillaceae</taxon>
        <taxon>Paenibacillus</taxon>
    </lineage>
</organism>
<dbReference type="SFLD" id="SFLDG01135">
    <property type="entry name" value="C1.5.6:_HAD__Beta-PGM__Phospha"/>
    <property type="match status" value="1"/>
</dbReference>
<dbReference type="EC" id="3.1.3.-" evidence="4"/>
<protein>
    <submittedName>
        <fullName evidence="4">HAD family hydrolase</fullName>
        <ecNumber evidence="4">3.1.3.-</ecNumber>
    </submittedName>
</protein>
<accession>A0ABW0KGW1</accession>
<dbReference type="PRINTS" id="PR00413">
    <property type="entry name" value="HADHALOGNASE"/>
</dbReference>
<dbReference type="Pfam" id="PF00702">
    <property type="entry name" value="Hydrolase"/>
    <property type="match status" value="1"/>
</dbReference>
<evidence type="ECO:0000256" key="3">
    <source>
        <dbReference type="ARBA" id="ARBA00022842"/>
    </source>
</evidence>
<name>A0ABW0KGW1_9BACL</name>
<dbReference type="Gene3D" id="1.20.120.710">
    <property type="entry name" value="Haloacid dehalogenase hydrolase-like domain"/>
    <property type="match status" value="1"/>
</dbReference>
<dbReference type="InterPro" id="IPR036412">
    <property type="entry name" value="HAD-like_sf"/>
</dbReference>
<dbReference type="Gene3D" id="3.40.50.1000">
    <property type="entry name" value="HAD superfamily/HAD-like"/>
    <property type="match status" value="1"/>
</dbReference>
<dbReference type="InterPro" id="IPR051400">
    <property type="entry name" value="HAD-like_hydrolase"/>
</dbReference>
<evidence type="ECO:0000313" key="4">
    <source>
        <dbReference type="EMBL" id="MFC5451986.1"/>
    </source>
</evidence>
<dbReference type="SFLD" id="SFLDS00003">
    <property type="entry name" value="Haloacid_Dehalogenase"/>
    <property type="match status" value="1"/>
</dbReference>
<dbReference type="InterPro" id="IPR006439">
    <property type="entry name" value="HAD-SF_hydro_IA"/>
</dbReference>
<keyword evidence="5" id="KW-1185">Reference proteome</keyword>
<proteinExistence type="predicted"/>
<evidence type="ECO:0000256" key="2">
    <source>
        <dbReference type="ARBA" id="ARBA00022801"/>
    </source>
</evidence>
<dbReference type="GO" id="GO:0016787">
    <property type="term" value="F:hydrolase activity"/>
    <property type="evidence" value="ECO:0007669"/>
    <property type="project" value="UniProtKB-KW"/>
</dbReference>
<dbReference type="NCBIfam" id="TIGR01549">
    <property type="entry name" value="HAD-SF-IA-v1"/>
    <property type="match status" value="1"/>
</dbReference>
<sequence>MKLILFDLDDTLFDFATTFDVVLKKLFAAHPVISRYDADAFFETFQHYSNELYYLYEQRISTVEVYRNRRLIEALAAFQYTMTEEEASDFNQNYIREYVRSLQPDPAVQMLLNRLKERYQLGIITNGPHDMQEGKLERLGLMELFPSEQVWISNVVGLAKPDPQIYQLALDHFQVQAEETMFVGDSWEADVAGPIRVGMQAVWVNKYGKAPQTDVKPHAIISNIHELIDLL</sequence>
<dbReference type="EMBL" id="JBHSMJ010000040">
    <property type="protein sequence ID" value="MFC5451986.1"/>
    <property type="molecule type" value="Genomic_DNA"/>
</dbReference>
<evidence type="ECO:0000256" key="1">
    <source>
        <dbReference type="ARBA" id="ARBA00001946"/>
    </source>
</evidence>
<dbReference type="InterPro" id="IPR023214">
    <property type="entry name" value="HAD_sf"/>
</dbReference>
<dbReference type="RefSeq" id="WP_270880966.1">
    <property type="nucleotide sequence ID" value="NZ_JAQFVF010000044.1"/>
</dbReference>
<evidence type="ECO:0000313" key="5">
    <source>
        <dbReference type="Proteomes" id="UP001596044"/>
    </source>
</evidence>
<dbReference type="Proteomes" id="UP001596044">
    <property type="component" value="Unassembled WGS sequence"/>
</dbReference>
<comment type="cofactor">
    <cofactor evidence="1">
        <name>Mg(2+)</name>
        <dbReference type="ChEBI" id="CHEBI:18420"/>
    </cofactor>
</comment>
<dbReference type="PANTHER" id="PTHR46470">
    <property type="entry name" value="N-ACYLNEURAMINATE-9-PHOSPHATASE"/>
    <property type="match status" value="1"/>
</dbReference>